<name>A0A5S5AY29_9FIRM</name>
<protein>
    <submittedName>
        <fullName evidence="2">Sigma-70-like protein</fullName>
    </submittedName>
</protein>
<dbReference type="GO" id="GO:0003700">
    <property type="term" value="F:DNA-binding transcription factor activity"/>
    <property type="evidence" value="ECO:0007669"/>
    <property type="project" value="InterPro"/>
</dbReference>
<dbReference type="EMBL" id="VNHO01000002">
    <property type="protein sequence ID" value="TYP58770.1"/>
    <property type="molecule type" value="Genomic_DNA"/>
</dbReference>
<reference evidence="2 3" key="1">
    <citation type="submission" date="2019-07" db="EMBL/GenBank/DDBJ databases">
        <title>Genomic Encyclopedia of Type Strains, Phase I: the one thousand microbial genomes (KMG-I) project.</title>
        <authorList>
            <person name="Kyrpides N."/>
        </authorList>
    </citation>
    <scope>NUCLEOTIDE SEQUENCE [LARGE SCALE GENOMIC DNA]</scope>
    <source>
        <strain evidence="2 3">DSM 16647</strain>
    </source>
</reference>
<dbReference type="InterPro" id="IPR007627">
    <property type="entry name" value="RNA_pol_sigma70_r2"/>
</dbReference>
<evidence type="ECO:0000313" key="3">
    <source>
        <dbReference type="Proteomes" id="UP000322294"/>
    </source>
</evidence>
<proteinExistence type="predicted"/>
<evidence type="ECO:0000259" key="1">
    <source>
        <dbReference type="Pfam" id="PF04542"/>
    </source>
</evidence>
<accession>A0A5S5AY29</accession>
<evidence type="ECO:0000313" key="2">
    <source>
        <dbReference type="EMBL" id="TYP58770.1"/>
    </source>
</evidence>
<feature type="domain" description="RNA polymerase sigma-70 region 2" evidence="1">
    <location>
        <begin position="10"/>
        <end position="78"/>
    </location>
</feature>
<dbReference type="AlphaFoldDB" id="A0A5S5AY29"/>
<dbReference type="GO" id="GO:0006352">
    <property type="term" value="P:DNA-templated transcription initiation"/>
    <property type="evidence" value="ECO:0007669"/>
    <property type="project" value="InterPro"/>
</dbReference>
<comment type="caution">
    <text evidence="2">The sequence shown here is derived from an EMBL/GenBank/DDBJ whole genome shotgun (WGS) entry which is preliminary data.</text>
</comment>
<dbReference type="Gene3D" id="1.10.1740.10">
    <property type="match status" value="1"/>
</dbReference>
<dbReference type="SUPFAM" id="SSF88946">
    <property type="entry name" value="Sigma2 domain of RNA polymerase sigma factors"/>
    <property type="match status" value="1"/>
</dbReference>
<dbReference type="InterPro" id="IPR013325">
    <property type="entry name" value="RNA_pol_sigma_r2"/>
</dbReference>
<dbReference type="Proteomes" id="UP000322294">
    <property type="component" value="Unassembled WGS sequence"/>
</dbReference>
<gene>
    <name evidence="2" type="ORF">LZ11_00225</name>
</gene>
<keyword evidence="3" id="KW-1185">Reference proteome</keyword>
<organism evidence="2 3">
    <name type="scientific">Thermosediminibacter litoriperuensis</name>
    <dbReference type="NCBI Taxonomy" id="291989"/>
    <lineage>
        <taxon>Bacteria</taxon>
        <taxon>Bacillati</taxon>
        <taxon>Bacillota</taxon>
        <taxon>Clostridia</taxon>
        <taxon>Thermosediminibacterales</taxon>
        <taxon>Thermosediminibacteraceae</taxon>
        <taxon>Thermosediminibacter</taxon>
    </lineage>
</organism>
<dbReference type="RefSeq" id="WP_170240250.1">
    <property type="nucleotide sequence ID" value="NZ_VNHO01000002.1"/>
</dbReference>
<sequence length="116" mass="13346">MEDFDLFESLYRMYFSKVYRTAYLVAQDENIAQDSIQEAFLIAYEILKKGPVDLPRFPALVSAIATKKAVDLIRKKAKYVLMDEVFMDKIVSMNTALEVSFDSITDAENRIDMDKA</sequence>
<dbReference type="Pfam" id="PF04542">
    <property type="entry name" value="Sigma70_r2"/>
    <property type="match status" value="1"/>
</dbReference>